<dbReference type="Proteomes" id="UP000688137">
    <property type="component" value="Unassembled WGS sequence"/>
</dbReference>
<sequence length="115" mass="13532">MGMCISNRKMQDHKNTMPNSELHISYKSSVQQLKSIYLDADQVLIDEISNDVNQIAYEKQKRSFVQREVPIQLLSEKKHNTNQIIFEPLFYTHRKVPILSSNENTIIQKRKSIQK</sequence>
<accession>A0A8S1NCV4</accession>
<protein>
    <submittedName>
        <fullName evidence="1">Uncharacterized protein</fullName>
    </submittedName>
</protein>
<reference evidence="1" key="1">
    <citation type="submission" date="2021-01" db="EMBL/GenBank/DDBJ databases">
        <authorList>
            <consortium name="Genoscope - CEA"/>
            <person name="William W."/>
        </authorList>
    </citation>
    <scope>NUCLEOTIDE SEQUENCE</scope>
</reference>
<name>A0A8S1NCV4_PARPR</name>
<dbReference type="OMA" id="SELHISY"/>
<gene>
    <name evidence="1" type="ORF">PPRIM_AZ9-3.1.T0790153</name>
</gene>
<evidence type="ECO:0000313" key="1">
    <source>
        <dbReference type="EMBL" id="CAD8087811.1"/>
    </source>
</evidence>
<organism evidence="1 2">
    <name type="scientific">Paramecium primaurelia</name>
    <dbReference type="NCBI Taxonomy" id="5886"/>
    <lineage>
        <taxon>Eukaryota</taxon>
        <taxon>Sar</taxon>
        <taxon>Alveolata</taxon>
        <taxon>Ciliophora</taxon>
        <taxon>Intramacronucleata</taxon>
        <taxon>Oligohymenophorea</taxon>
        <taxon>Peniculida</taxon>
        <taxon>Parameciidae</taxon>
        <taxon>Paramecium</taxon>
    </lineage>
</organism>
<proteinExistence type="predicted"/>
<keyword evidence="2" id="KW-1185">Reference proteome</keyword>
<comment type="caution">
    <text evidence="1">The sequence shown here is derived from an EMBL/GenBank/DDBJ whole genome shotgun (WGS) entry which is preliminary data.</text>
</comment>
<evidence type="ECO:0000313" key="2">
    <source>
        <dbReference type="Proteomes" id="UP000688137"/>
    </source>
</evidence>
<dbReference type="EMBL" id="CAJJDM010000082">
    <property type="protein sequence ID" value="CAD8087811.1"/>
    <property type="molecule type" value="Genomic_DNA"/>
</dbReference>
<dbReference type="AlphaFoldDB" id="A0A8S1NCV4"/>